<evidence type="ECO:0000256" key="7">
    <source>
        <dbReference type="ARBA" id="ARBA00022741"/>
    </source>
</evidence>
<feature type="transmembrane region" description="Helical" evidence="11">
    <location>
        <begin position="547"/>
        <end position="572"/>
    </location>
</feature>
<dbReference type="Proteomes" id="UP000582659">
    <property type="component" value="Unassembled WGS sequence"/>
</dbReference>
<dbReference type="PANTHER" id="PTHR24223">
    <property type="entry name" value="ATP-BINDING CASSETTE SUB-FAMILY C"/>
    <property type="match status" value="1"/>
</dbReference>
<dbReference type="CDD" id="cd18595">
    <property type="entry name" value="ABC_6TM_MRP1_2_3_6_D1_like"/>
    <property type="match status" value="1"/>
</dbReference>
<dbReference type="GO" id="GO:0005886">
    <property type="term" value="C:plasma membrane"/>
    <property type="evidence" value="ECO:0007669"/>
    <property type="project" value="UniProtKB-SubCell"/>
</dbReference>
<comment type="subcellular location">
    <subcellularLocation>
        <location evidence="1">Cell membrane</location>
        <topology evidence="1">Multi-pass membrane protein</topology>
    </subcellularLocation>
</comment>
<feature type="transmembrane region" description="Helical" evidence="11">
    <location>
        <begin position="447"/>
        <end position="464"/>
    </location>
</feature>
<feature type="transmembrane region" description="Helical" evidence="11">
    <location>
        <begin position="79"/>
        <end position="97"/>
    </location>
</feature>
<keyword evidence="7" id="KW-0547">Nucleotide-binding</keyword>
<dbReference type="PROSITE" id="PS50929">
    <property type="entry name" value="ABC_TM1F"/>
    <property type="match status" value="2"/>
</dbReference>
<feature type="transmembrane region" description="Helical" evidence="11">
    <location>
        <begin position="36"/>
        <end position="58"/>
    </location>
</feature>
<feature type="transmembrane region" description="Helical" evidence="11">
    <location>
        <begin position="103"/>
        <end position="120"/>
    </location>
</feature>
<feature type="transmembrane region" description="Helical" evidence="11">
    <location>
        <begin position="470"/>
        <end position="490"/>
    </location>
</feature>
<keyword evidence="3" id="KW-0813">Transport</keyword>
<reference evidence="18" key="1">
    <citation type="submission" date="2016-11" db="UniProtKB">
        <authorList>
            <consortium name="WormBaseParasite"/>
        </authorList>
    </citation>
    <scope>IDENTIFICATION</scope>
</reference>
<keyword evidence="4" id="KW-1003">Cell membrane</keyword>
<dbReference type="InterPro" id="IPR036640">
    <property type="entry name" value="ABC1_TM_sf"/>
</dbReference>
<evidence type="ECO:0000256" key="5">
    <source>
        <dbReference type="ARBA" id="ARBA00022692"/>
    </source>
</evidence>
<dbReference type="CDD" id="cd03250">
    <property type="entry name" value="ABCC_MRP_domain1"/>
    <property type="match status" value="1"/>
</dbReference>
<proteinExistence type="inferred from homology"/>
<gene>
    <name evidence="14" type="ORF">BXYJ_LOCUS4338</name>
</gene>
<feature type="transmembrane region" description="Helical" evidence="11">
    <location>
        <begin position="169"/>
        <end position="193"/>
    </location>
</feature>
<feature type="transmembrane region" description="Helical" evidence="11">
    <location>
        <begin position="368"/>
        <end position="390"/>
    </location>
</feature>
<evidence type="ECO:0000256" key="8">
    <source>
        <dbReference type="ARBA" id="ARBA00022840"/>
    </source>
</evidence>
<evidence type="ECO:0000256" key="10">
    <source>
        <dbReference type="ARBA" id="ARBA00023136"/>
    </source>
</evidence>
<feature type="transmembrane region" description="Helical" evidence="11">
    <location>
        <begin position="1103"/>
        <end position="1120"/>
    </location>
</feature>
<evidence type="ECO:0000256" key="1">
    <source>
        <dbReference type="ARBA" id="ARBA00004651"/>
    </source>
</evidence>
<feature type="transmembrane region" description="Helical" evidence="11">
    <location>
        <begin position="127"/>
        <end position="149"/>
    </location>
</feature>
<evidence type="ECO:0000313" key="15">
    <source>
        <dbReference type="EMBL" id="CAG9098625.1"/>
    </source>
</evidence>
<dbReference type="FunFam" id="3.40.50.300:FF:000074">
    <property type="entry name" value="Multidrug resistance-associated protein 5 isoform 1"/>
    <property type="match status" value="1"/>
</dbReference>
<dbReference type="PROSITE" id="PS00211">
    <property type="entry name" value="ABC_TRANSPORTER_1"/>
    <property type="match status" value="2"/>
</dbReference>
<dbReference type="Proteomes" id="UP000659654">
    <property type="component" value="Unassembled WGS sequence"/>
</dbReference>
<dbReference type="SMART" id="SM00382">
    <property type="entry name" value="AAA"/>
    <property type="match status" value="2"/>
</dbReference>
<dbReference type="InterPro" id="IPR027417">
    <property type="entry name" value="P-loop_NTPase"/>
</dbReference>
<feature type="transmembrane region" description="Helical" evidence="11">
    <location>
        <begin position="317"/>
        <end position="339"/>
    </location>
</feature>
<dbReference type="GO" id="GO:0016887">
    <property type="term" value="F:ATP hydrolysis activity"/>
    <property type="evidence" value="ECO:0007669"/>
    <property type="project" value="InterPro"/>
</dbReference>
<evidence type="ECO:0000259" key="12">
    <source>
        <dbReference type="PROSITE" id="PS50893"/>
    </source>
</evidence>
<dbReference type="InterPro" id="IPR003439">
    <property type="entry name" value="ABC_transporter-like_ATP-bd"/>
</dbReference>
<feature type="transmembrane region" description="Helical" evidence="11">
    <location>
        <begin position="596"/>
        <end position="615"/>
    </location>
</feature>
<name>A0A1I7SW09_BURXY</name>
<dbReference type="GO" id="GO:0005524">
    <property type="term" value="F:ATP binding"/>
    <property type="evidence" value="ECO:0007669"/>
    <property type="project" value="UniProtKB-KW"/>
</dbReference>
<evidence type="ECO:0000256" key="4">
    <source>
        <dbReference type="ARBA" id="ARBA00022475"/>
    </source>
</evidence>
<dbReference type="FunFam" id="3.40.50.300:FF:000997">
    <property type="entry name" value="Multidrug resistance-associated protein 1"/>
    <property type="match status" value="1"/>
</dbReference>
<evidence type="ECO:0000313" key="14">
    <source>
        <dbReference type="EMBL" id="CAD5216055.1"/>
    </source>
</evidence>
<feature type="transmembrane region" description="Helical" evidence="11">
    <location>
        <begin position="1030"/>
        <end position="1054"/>
    </location>
</feature>
<organism evidence="16 18">
    <name type="scientific">Bursaphelenchus xylophilus</name>
    <name type="common">Pinewood nematode worm</name>
    <name type="synonym">Aphelenchoides xylophilus</name>
    <dbReference type="NCBI Taxonomy" id="6326"/>
    <lineage>
        <taxon>Eukaryota</taxon>
        <taxon>Metazoa</taxon>
        <taxon>Ecdysozoa</taxon>
        <taxon>Nematoda</taxon>
        <taxon>Chromadorea</taxon>
        <taxon>Rhabditida</taxon>
        <taxon>Tylenchina</taxon>
        <taxon>Tylenchomorpha</taxon>
        <taxon>Aphelenchoidea</taxon>
        <taxon>Aphelenchoididae</taxon>
        <taxon>Bursaphelenchus</taxon>
    </lineage>
</organism>
<feature type="transmembrane region" description="Helical" evidence="11">
    <location>
        <begin position="968"/>
        <end position="992"/>
    </location>
</feature>
<comment type="similarity">
    <text evidence="2">Belongs to the ABC transporter superfamily. ABCC family. Conjugate transporter (TC 3.A.1.208) subfamily.</text>
</comment>
<evidence type="ECO:0000313" key="16">
    <source>
        <dbReference type="Proteomes" id="UP000095284"/>
    </source>
</evidence>
<reference evidence="15" key="2">
    <citation type="submission" date="2020-08" db="EMBL/GenBank/DDBJ databases">
        <authorList>
            <person name="Kikuchi T."/>
        </authorList>
    </citation>
    <scope>NUCLEOTIDE SEQUENCE</scope>
    <source>
        <strain evidence="14">Ka4C1</strain>
    </source>
</reference>
<dbReference type="Proteomes" id="UP000095284">
    <property type="component" value="Unplaced"/>
</dbReference>
<feature type="domain" description="ABC transmembrane type-1" evidence="13">
    <location>
        <begin position="984"/>
        <end position="1271"/>
    </location>
</feature>
<evidence type="ECO:0000256" key="3">
    <source>
        <dbReference type="ARBA" id="ARBA00022448"/>
    </source>
</evidence>
<dbReference type="Gene3D" id="1.20.1560.10">
    <property type="entry name" value="ABC transporter type 1, transmembrane domain"/>
    <property type="match status" value="2"/>
</dbReference>
<dbReference type="SUPFAM" id="SSF52540">
    <property type="entry name" value="P-loop containing nucleoside triphosphate hydrolases"/>
    <property type="match status" value="2"/>
</dbReference>
<evidence type="ECO:0000313" key="17">
    <source>
        <dbReference type="Proteomes" id="UP000659654"/>
    </source>
</evidence>
<dbReference type="InterPro" id="IPR050173">
    <property type="entry name" value="ABC_transporter_C-like"/>
</dbReference>
<dbReference type="FunFam" id="1.20.1560.10:FF:000100">
    <property type="entry name" value="ABC transporter ATP-binding protein"/>
    <property type="match status" value="1"/>
</dbReference>
<dbReference type="CDD" id="cd03244">
    <property type="entry name" value="ABCC_MRP_domain2"/>
    <property type="match status" value="1"/>
</dbReference>
<keyword evidence="5 11" id="KW-0812">Transmembrane</keyword>
<evidence type="ECO:0000256" key="2">
    <source>
        <dbReference type="ARBA" id="ARBA00009726"/>
    </source>
</evidence>
<keyword evidence="9 11" id="KW-1133">Transmembrane helix</keyword>
<dbReference type="OrthoDB" id="6500128at2759"/>
<evidence type="ECO:0000256" key="9">
    <source>
        <dbReference type="ARBA" id="ARBA00022989"/>
    </source>
</evidence>
<dbReference type="SUPFAM" id="SSF90123">
    <property type="entry name" value="ABC transporter transmembrane region"/>
    <property type="match status" value="2"/>
</dbReference>
<feature type="domain" description="ABC transmembrane type-1" evidence="13">
    <location>
        <begin position="330"/>
        <end position="612"/>
    </location>
</feature>
<feature type="transmembrane region" description="Helical" evidence="11">
    <location>
        <begin position="1217"/>
        <end position="1239"/>
    </location>
</feature>
<accession>A0A1I7SW09</accession>
<feature type="domain" description="ABC transporter" evidence="12">
    <location>
        <begin position="645"/>
        <end position="871"/>
    </location>
</feature>
<dbReference type="FunFam" id="1.20.1560.10:FF:000081">
    <property type="entry name" value="Protein CBG24505"/>
    <property type="match status" value="1"/>
</dbReference>
<sequence length="1552" mass="173854">MESKAMDEFCGDPFWDPAQMNTSKIPTLTPCFHYTLLVWVPTLFFWILFPVLLAQLYITHKKKRFERLPWSKLLITKMALTLVSVLASFVCIFQYFNSNASQVYLWYPFLRAVTFLGIFVSQTLCKLTGIVSSGIIFNTLLIHVAAGLPEAYAWLDRLLGGQQFDEIQSGYRCVLFALFYGATFLQLIIQFWADPRDHVKEKVPLEEGVYCPELESSYFSRLILWWFNRIPIIGSKQDLKMEDLFAANEEMKSDHLAGLFESYWKPKLDSYNEKKRKLLMEGTTTKLLNGDAKNGQANGNISKPTSKKEAAVTQPSVIFTLFCMFKFEFLAAAGVKAMADVLQFANPFLLSRLIQFVSASEGYLWQGVGYALLMFVASEIRSLMVNWYFYIMFRMGAKIQASLTGAVYRKTLRLSSAARRDRTVGEIVNVMAIDCDRFQMITSQIQQYWSSPFQVTLALIFLFNTLGVSAMTGVIIMVIFLPLSIYSSVLSRKFMTKQMKLKDQRTKMISEILNGIKVIKLYAWEVPMIESIEATRKKELKCILYSGFIRLVVDAFNFASPFLVALGSFATYTLTSSDNVLTPQIAFVSLTLFNQLRSPMTMIGLLINMTVGAIVSNKRIKDLLTAEEIDSNAVSRTNDEKPEVISIEDGEFSWDIQPGADPTLTDINVKAKKGQLIAVVGKVGAGKSSLLSALLGEMEKLKGIVGVNGKVAYVPQQAWIQNMNLQDNITFGRPYSKYYYSRVIDACALKSDLEMLPQGDSTEIGEKGINLSGGQKARVSLARAVYQNSDVYLLDDPLSAVDSHVGKHIFEKVIGPNGLLRNKTRILVTHGVTFLKDADLVINIEDGQIIEMGNYYELMALNGHLTKLIAEFQKGHDAQSTSSVDTTLAKTGRTVDEIGDFDDSHLSIAEDDLDNSVGLDRQMSTISALYRRNIGTVTSRIRKRISESENNEKLIKSENLETGRVKSVVYWVYIKAASIAFSSLFIGGFFLFSALQLVRSLWLSAWSDDNDVILRDPNATILPLEVRLGVYAGIGVLETVCYTLAVCSLLFGALKASKNLHSPVLTRILHAPMSFFDTTPIGRILNRFGKDVDVVDIMLPMNCRYFLLTISQVATTFVAISISTPIFVAVVIPLTIVYLYALKFYVPTSRQLKRLESNNRSPIYSHFSESIQGVSTIRAFDKTNDFILVNNNLVDTHLRVKNLSFVANRWLGIRLELIGNCITFSAALFAALSFEWGFVRSAGLVGVSVSYALNITEVLNFAVRQISELETNIVSVERLKEYSEVDTEAPWINEDNRPPKGWPDTGRVVFKDYATRYRPGLDLVIKNINANIDTTQKIGIVGRTGAGKSSLTLALFRMIEAVEGQIEIDKIRISDIGLHDLRSNITIIPQDPVLFSGTLRFNLDPFQMYADEQLWRALELAHLKAFASSLNDGLEHQITEGGDNISVGQRQLVCLARALLRRSKILVLDEATAAVDLATDSLIQETIRREFADSTVLTIAHRLNTIMDYDRVMVLDRGEIKEFDAPHTLLADKSSIFYNMVADANIGQQSSS</sequence>
<protein>
    <submittedName>
        <fullName evidence="14">(pine wood nematode) hypothetical protein</fullName>
    </submittedName>
</protein>
<dbReference type="EMBL" id="CAJFCV020000002">
    <property type="protein sequence ID" value="CAG9098625.1"/>
    <property type="molecule type" value="Genomic_DNA"/>
</dbReference>
<feature type="domain" description="ABC transporter" evidence="12">
    <location>
        <begin position="1308"/>
        <end position="1542"/>
    </location>
</feature>
<evidence type="ECO:0000256" key="11">
    <source>
        <dbReference type="SAM" id="Phobius"/>
    </source>
</evidence>
<keyword evidence="10 11" id="KW-0472">Membrane</keyword>
<dbReference type="EMBL" id="CAJFDI010000002">
    <property type="protein sequence ID" value="CAD5216055.1"/>
    <property type="molecule type" value="Genomic_DNA"/>
</dbReference>
<dbReference type="Pfam" id="PF00664">
    <property type="entry name" value="ABC_membrane"/>
    <property type="match status" value="2"/>
</dbReference>
<keyword evidence="8" id="KW-0067">ATP-binding</keyword>
<dbReference type="eggNOG" id="KOG0054">
    <property type="taxonomic scope" value="Eukaryota"/>
</dbReference>
<feature type="transmembrane region" description="Helical" evidence="11">
    <location>
        <begin position="1126"/>
        <end position="1146"/>
    </location>
</feature>
<dbReference type="PROSITE" id="PS50893">
    <property type="entry name" value="ABC_TRANSPORTER_2"/>
    <property type="match status" value="2"/>
</dbReference>
<dbReference type="PANTHER" id="PTHR24223:SF434">
    <property type="entry name" value="MULTIDRUG RESISTANCE PROTEIN MRP-7"/>
    <property type="match status" value="1"/>
</dbReference>
<keyword evidence="17" id="KW-1185">Reference proteome</keyword>
<dbReference type="SMR" id="A0A1I7SW09"/>
<evidence type="ECO:0000256" key="6">
    <source>
        <dbReference type="ARBA" id="ARBA00022737"/>
    </source>
</evidence>
<evidence type="ECO:0000313" key="18">
    <source>
        <dbReference type="WBParaSite" id="BXY_1723900.1"/>
    </source>
</evidence>
<dbReference type="InterPro" id="IPR011527">
    <property type="entry name" value="ABC1_TM_dom"/>
</dbReference>
<dbReference type="CDD" id="cd18603">
    <property type="entry name" value="ABC_6TM_MRP1_2_3_6_D2_like"/>
    <property type="match status" value="1"/>
</dbReference>
<dbReference type="WBParaSite" id="BXY_1723900.1">
    <property type="protein sequence ID" value="BXY_1723900.1"/>
    <property type="gene ID" value="BXY_1723900"/>
</dbReference>
<dbReference type="InterPro" id="IPR003593">
    <property type="entry name" value="AAA+_ATPase"/>
</dbReference>
<dbReference type="InterPro" id="IPR017871">
    <property type="entry name" value="ABC_transporter-like_CS"/>
</dbReference>
<dbReference type="InterPro" id="IPR005292">
    <property type="entry name" value="MRP"/>
</dbReference>
<dbReference type="GO" id="GO:0140359">
    <property type="term" value="F:ABC-type transporter activity"/>
    <property type="evidence" value="ECO:0007669"/>
    <property type="project" value="InterPro"/>
</dbReference>
<evidence type="ECO:0000259" key="13">
    <source>
        <dbReference type="PROSITE" id="PS50929"/>
    </source>
</evidence>
<keyword evidence="6" id="KW-0677">Repeat</keyword>
<dbReference type="NCBIfam" id="TIGR00957">
    <property type="entry name" value="MRP_assoc_pro"/>
    <property type="match status" value="1"/>
</dbReference>
<dbReference type="Pfam" id="PF00005">
    <property type="entry name" value="ABC_tran"/>
    <property type="match status" value="2"/>
</dbReference>
<dbReference type="Gene3D" id="3.40.50.300">
    <property type="entry name" value="P-loop containing nucleotide triphosphate hydrolases"/>
    <property type="match status" value="2"/>
</dbReference>